<sequence length="270" mass="29933">MESEAEGMREKCVLMAENDWDIIEDSVAVKQQKVNGPFLTLSFELPQYREHGLPPPPFLSQIREVDWKMHDGEPPDPSLEGSSDLDRNSQPIRNPFLNTNPSGDTPSSAVTTNPFEESIITTSLSVGNVTVHTPRITCPIAAYIGMPVQAQVISQTISASRPSTDSVGVRTAEPKMSSDIVRARQMNAEGGSPFFASRIRKLSKVRYWLLTFSSRVLTITKQTELIELKREDAMHSSKTTFDYLNVEIPHIDLPFSGDTTASLLDTPRIG</sequence>
<proteinExistence type="predicted"/>
<accession>A0A4S4LQV9</accession>
<feature type="region of interest" description="Disordered" evidence="1">
    <location>
        <begin position="68"/>
        <end position="111"/>
    </location>
</feature>
<dbReference type="EMBL" id="SGPL01000255">
    <property type="protein sequence ID" value="THH14709.1"/>
    <property type="molecule type" value="Genomic_DNA"/>
</dbReference>
<gene>
    <name evidence="2" type="ORF">EW146_g5655</name>
</gene>
<dbReference type="Proteomes" id="UP000310158">
    <property type="component" value="Unassembled WGS sequence"/>
</dbReference>
<evidence type="ECO:0000313" key="2">
    <source>
        <dbReference type="EMBL" id="THH14709.1"/>
    </source>
</evidence>
<comment type="caution">
    <text evidence="2">The sequence shown here is derived from an EMBL/GenBank/DDBJ whole genome shotgun (WGS) entry which is preliminary data.</text>
</comment>
<keyword evidence="3" id="KW-1185">Reference proteome</keyword>
<evidence type="ECO:0000313" key="3">
    <source>
        <dbReference type="Proteomes" id="UP000310158"/>
    </source>
</evidence>
<feature type="compositionally biased region" description="Polar residues" evidence="1">
    <location>
        <begin position="88"/>
        <end position="111"/>
    </location>
</feature>
<organism evidence="2 3">
    <name type="scientific">Bondarzewia mesenterica</name>
    <dbReference type="NCBI Taxonomy" id="1095465"/>
    <lineage>
        <taxon>Eukaryota</taxon>
        <taxon>Fungi</taxon>
        <taxon>Dikarya</taxon>
        <taxon>Basidiomycota</taxon>
        <taxon>Agaricomycotina</taxon>
        <taxon>Agaricomycetes</taxon>
        <taxon>Russulales</taxon>
        <taxon>Bondarzewiaceae</taxon>
        <taxon>Bondarzewia</taxon>
    </lineage>
</organism>
<protein>
    <submittedName>
        <fullName evidence="2">Uncharacterized protein</fullName>
    </submittedName>
</protein>
<dbReference type="AlphaFoldDB" id="A0A4S4LQV9"/>
<reference evidence="2 3" key="1">
    <citation type="submission" date="2019-02" db="EMBL/GenBank/DDBJ databases">
        <title>Genome sequencing of the rare red list fungi Bondarzewia mesenterica.</title>
        <authorList>
            <person name="Buettner E."/>
            <person name="Kellner H."/>
        </authorList>
    </citation>
    <scope>NUCLEOTIDE SEQUENCE [LARGE SCALE GENOMIC DNA]</scope>
    <source>
        <strain evidence="2 3">DSM 108281</strain>
    </source>
</reference>
<evidence type="ECO:0000256" key="1">
    <source>
        <dbReference type="SAM" id="MobiDB-lite"/>
    </source>
</evidence>
<name>A0A4S4LQV9_9AGAM</name>